<accession>B9TCN8</accession>
<dbReference type="Proteomes" id="UP000008311">
    <property type="component" value="Unassembled WGS sequence"/>
</dbReference>
<organism evidence="2 3">
    <name type="scientific">Ricinus communis</name>
    <name type="common">Castor bean</name>
    <dbReference type="NCBI Taxonomy" id="3988"/>
    <lineage>
        <taxon>Eukaryota</taxon>
        <taxon>Viridiplantae</taxon>
        <taxon>Streptophyta</taxon>
        <taxon>Embryophyta</taxon>
        <taxon>Tracheophyta</taxon>
        <taxon>Spermatophyta</taxon>
        <taxon>Magnoliopsida</taxon>
        <taxon>eudicotyledons</taxon>
        <taxon>Gunneridae</taxon>
        <taxon>Pentapetalae</taxon>
        <taxon>rosids</taxon>
        <taxon>fabids</taxon>
        <taxon>Malpighiales</taxon>
        <taxon>Euphorbiaceae</taxon>
        <taxon>Acalyphoideae</taxon>
        <taxon>Acalypheae</taxon>
        <taxon>Ricinus</taxon>
    </lineage>
</organism>
<feature type="region of interest" description="Disordered" evidence="1">
    <location>
        <begin position="1"/>
        <end position="28"/>
    </location>
</feature>
<evidence type="ECO:0000313" key="2">
    <source>
        <dbReference type="EMBL" id="EEF26375.1"/>
    </source>
</evidence>
<feature type="compositionally biased region" description="Basic residues" evidence="1">
    <location>
        <begin position="1"/>
        <end position="24"/>
    </location>
</feature>
<proteinExistence type="predicted"/>
<protein>
    <submittedName>
        <fullName evidence="2">Uncharacterized protein</fullName>
    </submittedName>
</protein>
<feature type="region of interest" description="Disordered" evidence="1">
    <location>
        <begin position="445"/>
        <end position="465"/>
    </location>
</feature>
<dbReference type="InParanoid" id="B9TCN8"/>
<sequence>MSHQRRQLARCTAHRQHRAHRQPREHRDRAFGHLRPEDTISREHRVMTHIPASRHGSWRHLLRELMAKPQFRMLKSHKESFLRTVLVAPVTLARWIAEEQPQLLERAHLHIVIAGAAKGLDSIDQGRWYQYLPLLLGRPEMKVRVSLVGPELVAGTNHPSLRTEPARAGILTSVASRAVESLPAADVTADTLAAWWAARAENEPLPDLCFAFHPAFEAFGGSWLSQQEGMGNLHMAGVPLGCSSSGVEEFWQDHWLLRQYGGAIRGPARENPFSLERENLKFTGRWAALTWTMSPELPLAGFLPNKAELVRFYLAMDMAKPGFSISGNAVFGFIGGIVPVQSQTTGEQITLVGMPAGVLLCLESGQVLAQSPSGMFQLVERVDPVPLEYLKDFPGLEGDPVERFIWSCEKFRGYIEPVFLMTGPNAIDSYDQLVANGDSMSRSPLEALESAAASRGEDTSPKTSS</sequence>
<dbReference type="AlphaFoldDB" id="B9TCN8"/>
<name>B9TCN8_RICCO</name>
<feature type="compositionally biased region" description="Low complexity" evidence="1">
    <location>
        <begin position="445"/>
        <end position="454"/>
    </location>
</feature>
<feature type="compositionally biased region" description="Basic and acidic residues" evidence="1">
    <location>
        <begin position="455"/>
        <end position="465"/>
    </location>
</feature>
<evidence type="ECO:0000256" key="1">
    <source>
        <dbReference type="SAM" id="MobiDB-lite"/>
    </source>
</evidence>
<keyword evidence="3" id="KW-1185">Reference proteome</keyword>
<evidence type="ECO:0000313" key="3">
    <source>
        <dbReference type="Proteomes" id="UP000008311"/>
    </source>
</evidence>
<gene>
    <name evidence="2" type="ORF">RCOM_1847130</name>
</gene>
<reference evidence="3" key="1">
    <citation type="journal article" date="2010" name="Nat. Biotechnol.">
        <title>Draft genome sequence of the oilseed species Ricinus communis.</title>
        <authorList>
            <person name="Chan A.P."/>
            <person name="Crabtree J."/>
            <person name="Zhao Q."/>
            <person name="Lorenzi H."/>
            <person name="Orvis J."/>
            <person name="Puiu D."/>
            <person name="Melake-Berhan A."/>
            <person name="Jones K.M."/>
            <person name="Redman J."/>
            <person name="Chen G."/>
            <person name="Cahoon E.B."/>
            <person name="Gedil M."/>
            <person name="Stanke M."/>
            <person name="Haas B.J."/>
            <person name="Wortman J.R."/>
            <person name="Fraser-Liggett C.M."/>
            <person name="Ravel J."/>
            <person name="Rabinowicz P.D."/>
        </authorList>
    </citation>
    <scope>NUCLEOTIDE SEQUENCE [LARGE SCALE GENOMIC DNA]</scope>
    <source>
        <strain evidence="3">cv. Hale</strain>
    </source>
</reference>
<dbReference type="EMBL" id="EQ977440">
    <property type="protein sequence ID" value="EEF26375.1"/>
    <property type="molecule type" value="Genomic_DNA"/>
</dbReference>